<dbReference type="SUPFAM" id="SSF75217">
    <property type="entry name" value="alpha/beta knot"/>
    <property type="match status" value="1"/>
</dbReference>
<dbReference type="InterPro" id="IPR029026">
    <property type="entry name" value="tRNA_m1G_MTases_N"/>
</dbReference>
<comment type="similarity">
    <text evidence="3 15 16">Belongs to the RNA methyltransferase TrmD family.</text>
</comment>
<evidence type="ECO:0000256" key="12">
    <source>
        <dbReference type="ARBA" id="ARBA00029736"/>
    </source>
</evidence>
<evidence type="ECO:0000256" key="16">
    <source>
        <dbReference type="RuleBase" id="RU003464"/>
    </source>
</evidence>
<keyword evidence="7 15" id="KW-0963">Cytoplasm</keyword>
<evidence type="ECO:0000256" key="6">
    <source>
        <dbReference type="ARBA" id="ARBA00014679"/>
    </source>
</evidence>
<keyword evidence="10 15" id="KW-0949">S-adenosyl-L-methionine</keyword>
<evidence type="ECO:0000313" key="19">
    <source>
        <dbReference type="Proteomes" id="UP001221763"/>
    </source>
</evidence>
<dbReference type="InterPro" id="IPR016009">
    <property type="entry name" value="tRNA_MeTrfase_TRMD/TRM10"/>
</dbReference>
<evidence type="ECO:0000256" key="14">
    <source>
        <dbReference type="ARBA" id="ARBA00047783"/>
    </source>
</evidence>
<dbReference type="HAMAP" id="MF_00605">
    <property type="entry name" value="TrmD"/>
    <property type="match status" value="1"/>
</dbReference>
<dbReference type="Gene3D" id="1.10.1270.20">
    <property type="entry name" value="tRNA(m1g37)methyltransferase, domain 2"/>
    <property type="match status" value="1"/>
</dbReference>
<organism evidence="18 19">
    <name type="scientific">Columbia Basin potato purple top phytoplasma</name>
    <dbReference type="NCBI Taxonomy" id="307134"/>
    <lineage>
        <taxon>Bacteria</taxon>
        <taxon>Bacillati</taxon>
        <taxon>Mycoplasmatota</taxon>
        <taxon>Mollicutes</taxon>
        <taxon>Acholeplasmatales</taxon>
        <taxon>Acholeplasmataceae</taxon>
        <taxon>Candidatus Phytoplasma</taxon>
        <taxon>16SrVI (Clover proliferation group)</taxon>
    </lineage>
</organism>
<evidence type="ECO:0000256" key="3">
    <source>
        <dbReference type="ARBA" id="ARBA00007630"/>
    </source>
</evidence>
<feature type="domain" description="tRNA methyltransferase TRMD/TRM10-type" evidence="17">
    <location>
        <begin position="1"/>
        <end position="222"/>
    </location>
</feature>
<dbReference type="PANTHER" id="PTHR46417:SF1">
    <property type="entry name" value="TRNA (GUANINE-N(1)-)-METHYLTRANSFERASE"/>
    <property type="match status" value="1"/>
</dbReference>
<protein>
    <recommendedName>
        <fullName evidence="6 15">tRNA (guanine-N(1)-)-methyltransferase</fullName>
        <ecNumber evidence="5 15">2.1.1.228</ecNumber>
    </recommendedName>
    <alternativeName>
        <fullName evidence="12 15">M1G-methyltransferase</fullName>
    </alternativeName>
    <alternativeName>
        <fullName evidence="13 15">tRNA [GM37] methyltransferase</fullName>
    </alternativeName>
</protein>
<dbReference type="Gene3D" id="3.40.1280.10">
    <property type="match status" value="1"/>
</dbReference>
<evidence type="ECO:0000259" key="17">
    <source>
        <dbReference type="Pfam" id="PF01746"/>
    </source>
</evidence>
<dbReference type="InterPro" id="IPR002649">
    <property type="entry name" value="tRNA_m1G_MeTrfase_TrmD"/>
</dbReference>
<evidence type="ECO:0000256" key="9">
    <source>
        <dbReference type="ARBA" id="ARBA00022679"/>
    </source>
</evidence>
<evidence type="ECO:0000256" key="5">
    <source>
        <dbReference type="ARBA" id="ARBA00012807"/>
    </source>
</evidence>
<evidence type="ECO:0000256" key="2">
    <source>
        <dbReference type="ARBA" id="ARBA00004496"/>
    </source>
</evidence>
<accession>A0ABT5LC40</accession>
<dbReference type="RefSeq" id="WP_273585356.1">
    <property type="nucleotide sequence ID" value="NZ_JANHJP010000006.1"/>
</dbReference>
<dbReference type="EMBL" id="JANHJP010000006">
    <property type="protein sequence ID" value="MDC9032148.1"/>
    <property type="molecule type" value="Genomic_DNA"/>
</dbReference>
<dbReference type="EC" id="2.1.1.228" evidence="5 15"/>
<evidence type="ECO:0000256" key="8">
    <source>
        <dbReference type="ARBA" id="ARBA00022603"/>
    </source>
</evidence>
<dbReference type="InterPro" id="IPR023148">
    <property type="entry name" value="tRNA_m1G_MeTrfase_C_sf"/>
</dbReference>
<feature type="binding site" evidence="15">
    <location>
        <begin position="131"/>
        <end position="136"/>
    </location>
    <ligand>
        <name>S-adenosyl-L-methionine</name>
        <dbReference type="ChEBI" id="CHEBI:59789"/>
    </ligand>
</feature>
<evidence type="ECO:0000256" key="7">
    <source>
        <dbReference type="ARBA" id="ARBA00022490"/>
    </source>
</evidence>
<reference evidence="18 19" key="1">
    <citation type="journal article" date="2023" name="Plant">
        <title>Draft Genome Sequence Resource of CBPPT1, a 'Candidatus Phytoplasma trifolii'-Related Strain Associated with Potato Purple Top Disease in the Columbia Basin, U.S.A.</title>
        <authorList>
            <person name="Wei W."/>
            <person name="Shao J."/>
            <person name="Bottner-Parker K.D."/>
            <person name="Zhao Y."/>
        </authorList>
    </citation>
    <scope>NUCLEOTIDE SEQUENCE [LARGE SCALE GENOMIC DNA]</scope>
    <source>
        <strain evidence="18 19">CBPPT1</strain>
    </source>
</reference>
<evidence type="ECO:0000256" key="13">
    <source>
        <dbReference type="ARBA" id="ARBA00033392"/>
    </source>
</evidence>
<comment type="subcellular location">
    <subcellularLocation>
        <location evidence="2 15 16">Cytoplasm</location>
    </subcellularLocation>
</comment>
<dbReference type="PANTHER" id="PTHR46417">
    <property type="entry name" value="TRNA (GUANINE-N(1)-)-METHYLTRANSFERASE"/>
    <property type="match status" value="1"/>
</dbReference>
<dbReference type="NCBIfam" id="NF000648">
    <property type="entry name" value="PRK00026.1"/>
    <property type="match status" value="1"/>
</dbReference>
<comment type="catalytic activity">
    <reaction evidence="14 15 16">
        <text>guanosine(37) in tRNA + S-adenosyl-L-methionine = N(1)-methylguanosine(37) in tRNA + S-adenosyl-L-homocysteine + H(+)</text>
        <dbReference type="Rhea" id="RHEA:36899"/>
        <dbReference type="Rhea" id="RHEA-COMP:10145"/>
        <dbReference type="Rhea" id="RHEA-COMP:10147"/>
        <dbReference type="ChEBI" id="CHEBI:15378"/>
        <dbReference type="ChEBI" id="CHEBI:57856"/>
        <dbReference type="ChEBI" id="CHEBI:59789"/>
        <dbReference type="ChEBI" id="CHEBI:73542"/>
        <dbReference type="ChEBI" id="CHEBI:74269"/>
        <dbReference type="EC" id="2.1.1.228"/>
    </reaction>
</comment>
<keyword evidence="8 15" id="KW-0489">Methyltransferase</keyword>
<dbReference type="CDD" id="cd18080">
    <property type="entry name" value="TrmD-like"/>
    <property type="match status" value="1"/>
</dbReference>
<evidence type="ECO:0000256" key="10">
    <source>
        <dbReference type="ARBA" id="ARBA00022691"/>
    </source>
</evidence>
<evidence type="ECO:0000256" key="1">
    <source>
        <dbReference type="ARBA" id="ARBA00002634"/>
    </source>
</evidence>
<evidence type="ECO:0000313" key="18">
    <source>
        <dbReference type="EMBL" id="MDC9032148.1"/>
    </source>
</evidence>
<dbReference type="InterPro" id="IPR029028">
    <property type="entry name" value="Alpha/beta_knot_MTases"/>
</dbReference>
<evidence type="ECO:0000256" key="15">
    <source>
        <dbReference type="HAMAP-Rule" id="MF_00605"/>
    </source>
</evidence>
<keyword evidence="19" id="KW-1185">Reference proteome</keyword>
<keyword evidence="11 15" id="KW-0819">tRNA processing</keyword>
<comment type="function">
    <text evidence="1 15 16">Specifically methylates guanosine-37 in various tRNAs.</text>
</comment>
<evidence type="ECO:0000256" key="4">
    <source>
        <dbReference type="ARBA" id="ARBA00011738"/>
    </source>
</evidence>
<comment type="subunit">
    <text evidence="4 15 16">Homodimer.</text>
</comment>
<proteinExistence type="inferred from homology"/>
<dbReference type="NCBIfam" id="TIGR00088">
    <property type="entry name" value="trmD"/>
    <property type="match status" value="1"/>
</dbReference>
<dbReference type="Pfam" id="PF01746">
    <property type="entry name" value="tRNA_m1G_MT"/>
    <property type="match status" value="1"/>
</dbReference>
<evidence type="ECO:0000256" key="11">
    <source>
        <dbReference type="ARBA" id="ARBA00022694"/>
    </source>
</evidence>
<sequence>MKFDIVTIFPKFFDSFLNNSIIKRAQEKKQVHINIYDLRDYSQNKHRQIDDTPYGGDNGMLLSFPPFYECLRQIEKNEQTKIILLSPQGNLLNQQKAIKYSQNYSHFIILCGNYEGVDERVLNYIDEEISIGDYVLTGGEFGAIILMNVLIRILPGVIKKESYLQDSHQKGLLKYPQYTKPREYQNHKVPEILLSGNHAKIVQWRKKESLKNTFFKRPDLLDQINLDIESQKLLIEIKKEKNIKER</sequence>
<dbReference type="PIRSF" id="PIRSF000386">
    <property type="entry name" value="tRNA_mtase"/>
    <property type="match status" value="1"/>
</dbReference>
<feature type="binding site" evidence="15">
    <location>
        <position position="112"/>
    </location>
    <ligand>
        <name>S-adenosyl-L-methionine</name>
        <dbReference type="ChEBI" id="CHEBI:59789"/>
    </ligand>
</feature>
<name>A0ABT5LC40_9MOLU</name>
<gene>
    <name evidence="15" type="primary">trmD</name>
    <name evidence="18" type="ORF">M8044_000370</name>
</gene>
<dbReference type="Proteomes" id="UP001221763">
    <property type="component" value="Unassembled WGS sequence"/>
</dbReference>
<comment type="caution">
    <text evidence="18">The sequence shown here is derived from an EMBL/GenBank/DDBJ whole genome shotgun (WGS) entry which is preliminary data.</text>
</comment>
<keyword evidence="9 15" id="KW-0808">Transferase</keyword>